<feature type="transmembrane region" description="Helical" evidence="9">
    <location>
        <begin position="348"/>
        <end position="370"/>
    </location>
</feature>
<dbReference type="AlphaFoldDB" id="A0A0S4JJ60"/>
<feature type="transmembrane region" description="Helical" evidence="9">
    <location>
        <begin position="323"/>
        <end position="342"/>
    </location>
</feature>
<organism evidence="12 13">
    <name type="scientific">Bodo saltans</name>
    <name type="common">Flagellated protozoan</name>
    <dbReference type="NCBI Taxonomy" id="75058"/>
    <lineage>
        <taxon>Eukaryota</taxon>
        <taxon>Discoba</taxon>
        <taxon>Euglenozoa</taxon>
        <taxon>Kinetoplastea</taxon>
        <taxon>Metakinetoplastina</taxon>
        <taxon>Eubodonida</taxon>
        <taxon>Bodonidae</taxon>
        <taxon>Bodo</taxon>
    </lineage>
</organism>
<feature type="compositionally biased region" description="Polar residues" evidence="8">
    <location>
        <begin position="578"/>
        <end position="598"/>
    </location>
</feature>
<keyword evidence="5" id="KW-0067">ATP-binding</keyword>
<keyword evidence="6 9" id="KW-1133">Transmembrane helix</keyword>
<evidence type="ECO:0000256" key="2">
    <source>
        <dbReference type="ARBA" id="ARBA00022448"/>
    </source>
</evidence>
<feature type="domain" description="ABC transmembrane type-1" evidence="11">
    <location>
        <begin position="172"/>
        <end position="488"/>
    </location>
</feature>
<evidence type="ECO:0000313" key="13">
    <source>
        <dbReference type="Proteomes" id="UP000051952"/>
    </source>
</evidence>
<dbReference type="EMBL" id="CYKH01001738">
    <property type="protein sequence ID" value="CUG89432.1"/>
    <property type="molecule type" value="Genomic_DNA"/>
</dbReference>
<dbReference type="VEuPathDB" id="TriTrypDB:BSAL_21030"/>
<feature type="compositionally biased region" description="Basic and acidic residues" evidence="8">
    <location>
        <begin position="14"/>
        <end position="23"/>
    </location>
</feature>
<feature type="region of interest" description="Disordered" evidence="8">
    <location>
        <begin position="573"/>
        <end position="611"/>
    </location>
</feature>
<feature type="transmembrane region" description="Helical" evidence="9">
    <location>
        <begin position="462"/>
        <end position="480"/>
    </location>
</feature>
<keyword evidence="4" id="KW-0547">Nucleotide-binding</keyword>
<dbReference type="Proteomes" id="UP000051952">
    <property type="component" value="Unassembled WGS sequence"/>
</dbReference>
<feature type="compositionally biased region" description="Acidic residues" evidence="8">
    <location>
        <begin position="846"/>
        <end position="855"/>
    </location>
</feature>
<sequence length="871" mass="95246">MPPTPAPESSLEAAGEHHQKDNDGSSNPSHNDPVSSREQDDVPSASSPSAPSAPPPPSVFPRPSGSETPLNAFPGWSRYVVYWFVSPLVRFAHDSDRAMVVEDLWQLPESEAVLELYRRRFLPAWTASQLQRQQESRRRERNSVEASNDNASLLHMTDMYRALLRIDPPKVIFGAFCILIKVGCDLGIPILAREVLNSIQDDTMAGLYYSLGFIATLAVGQLCQQLHYRSMEMAASRMRAVCNFAIFEKAMDLRAYEVAAGTEGGAASSFSSSSPAKPSSGEGGDDKRKSNSSSTVVDMTARVVTLVASDSQRLVDVAPHVHLLWASLIQIGVGTYMMVLFLGNSSFAAVGLMLALFPISWKISVVQASIRHKLLPFTQRRVQQIAEFIQGVRVVKMYGWETYLRDTILSTHAVEMFYLRLELVLWVIVSTIMIIAPQVSLMVTFVIYVYARTDSTLNAADAFAALTMLGLLKFPVLYFGNATMMSSQAHVGCQRIMKFLTMGSNDIAATFEDNNINTELVPTTSTTSEEKNNNSNALPDVRLRESPSSAVGGEVYTDEEVVVNLSHVDIMWAPPLPTSSSPPQRTKSSVEPPTSSAVFQREEDDAKTEHVGATDIATTPLLTSSYVFAIRDLSFQLQRGEVCAVVGPVGSGKSLLCHALLGEAHCVATCADSNPIKAPASVAYAAQEPFLMSGSVRDNILFFRPFNEEKYREVLTACELWPDFAIYPDGELTVVGERGVTLSGGQKARIALARAVYARDCWLTILDDPFSALDTRTGAVIVDALLHPTKGLLRHQAVVIVTHARQHLSIAQVIVELHAEKSPRVIRVADFEGGAMSPSRLIDGDCLQDDEEEEDTTQRDPAAMDQAAVPP</sequence>
<feature type="region of interest" description="Disordered" evidence="8">
    <location>
        <begin position="1"/>
        <end position="65"/>
    </location>
</feature>
<dbReference type="SUPFAM" id="SSF90123">
    <property type="entry name" value="ABC transporter transmembrane region"/>
    <property type="match status" value="1"/>
</dbReference>
<dbReference type="InterPro" id="IPR011527">
    <property type="entry name" value="ABC1_TM_dom"/>
</dbReference>
<evidence type="ECO:0000256" key="5">
    <source>
        <dbReference type="ARBA" id="ARBA00022840"/>
    </source>
</evidence>
<dbReference type="Gene3D" id="1.20.1560.10">
    <property type="entry name" value="ABC transporter type 1, transmembrane domain"/>
    <property type="match status" value="1"/>
</dbReference>
<evidence type="ECO:0000256" key="7">
    <source>
        <dbReference type="ARBA" id="ARBA00023136"/>
    </source>
</evidence>
<dbReference type="PROSITE" id="PS50893">
    <property type="entry name" value="ABC_TRANSPORTER_2"/>
    <property type="match status" value="1"/>
</dbReference>
<dbReference type="SUPFAM" id="SSF52540">
    <property type="entry name" value="P-loop containing nucleoside triphosphate hydrolases"/>
    <property type="match status" value="1"/>
</dbReference>
<evidence type="ECO:0000256" key="8">
    <source>
        <dbReference type="SAM" id="MobiDB-lite"/>
    </source>
</evidence>
<evidence type="ECO:0000256" key="4">
    <source>
        <dbReference type="ARBA" id="ARBA00022741"/>
    </source>
</evidence>
<feature type="non-terminal residue" evidence="12">
    <location>
        <position position="871"/>
    </location>
</feature>
<proteinExistence type="predicted"/>
<dbReference type="InterPro" id="IPR017871">
    <property type="entry name" value="ABC_transporter-like_CS"/>
</dbReference>
<dbReference type="GO" id="GO:0016887">
    <property type="term" value="F:ATP hydrolysis activity"/>
    <property type="evidence" value="ECO:0007669"/>
    <property type="project" value="InterPro"/>
</dbReference>
<dbReference type="GO" id="GO:0140359">
    <property type="term" value="F:ABC-type transporter activity"/>
    <property type="evidence" value="ECO:0007669"/>
    <property type="project" value="InterPro"/>
</dbReference>
<feature type="compositionally biased region" description="Pro residues" evidence="8">
    <location>
        <begin position="51"/>
        <end position="60"/>
    </location>
</feature>
<accession>A0A0S4JJ60</accession>
<feature type="transmembrane region" description="Helical" evidence="9">
    <location>
        <begin position="204"/>
        <end position="223"/>
    </location>
</feature>
<evidence type="ECO:0000259" key="11">
    <source>
        <dbReference type="PROSITE" id="PS50929"/>
    </source>
</evidence>
<comment type="subcellular location">
    <subcellularLocation>
        <location evidence="1">Membrane</location>
        <topology evidence="1">Multi-pass membrane protein</topology>
    </subcellularLocation>
</comment>
<dbReference type="PROSITE" id="PS50929">
    <property type="entry name" value="ABC_TM1F"/>
    <property type="match status" value="1"/>
</dbReference>
<dbReference type="PROSITE" id="PS00211">
    <property type="entry name" value="ABC_TRANSPORTER_1"/>
    <property type="match status" value="1"/>
</dbReference>
<dbReference type="GO" id="GO:0016020">
    <property type="term" value="C:membrane"/>
    <property type="evidence" value="ECO:0007669"/>
    <property type="project" value="UniProtKB-SubCell"/>
</dbReference>
<dbReference type="InterPro" id="IPR003593">
    <property type="entry name" value="AAA+_ATPase"/>
</dbReference>
<evidence type="ECO:0000256" key="9">
    <source>
        <dbReference type="SAM" id="Phobius"/>
    </source>
</evidence>
<dbReference type="CDD" id="cd03250">
    <property type="entry name" value="ABCC_MRP_domain1"/>
    <property type="match status" value="1"/>
</dbReference>
<feature type="compositionally biased region" description="Polar residues" evidence="8">
    <location>
        <begin position="24"/>
        <end position="34"/>
    </location>
</feature>
<dbReference type="InterPro" id="IPR003439">
    <property type="entry name" value="ABC_transporter-like_ATP-bd"/>
</dbReference>
<evidence type="ECO:0000256" key="3">
    <source>
        <dbReference type="ARBA" id="ARBA00022692"/>
    </source>
</evidence>
<dbReference type="InterPro" id="IPR027417">
    <property type="entry name" value="P-loop_NTPase"/>
</dbReference>
<dbReference type="Pfam" id="PF00005">
    <property type="entry name" value="ABC_tran"/>
    <property type="match status" value="1"/>
</dbReference>
<reference evidence="13" key="1">
    <citation type="submission" date="2015-09" db="EMBL/GenBank/DDBJ databases">
        <authorList>
            <consortium name="Pathogen Informatics"/>
        </authorList>
    </citation>
    <scope>NUCLEOTIDE SEQUENCE [LARGE SCALE GENOMIC DNA]</scope>
    <source>
        <strain evidence="13">Lake Konstanz</strain>
    </source>
</reference>
<evidence type="ECO:0000256" key="6">
    <source>
        <dbReference type="ARBA" id="ARBA00022989"/>
    </source>
</evidence>
<feature type="transmembrane region" description="Helical" evidence="9">
    <location>
        <begin position="423"/>
        <end position="450"/>
    </location>
</feature>
<feature type="region of interest" description="Disordered" evidence="8">
    <location>
        <begin position="264"/>
        <end position="294"/>
    </location>
</feature>
<evidence type="ECO:0000313" key="12">
    <source>
        <dbReference type="EMBL" id="CUG89432.1"/>
    </source>
</evidence>
<evidence type="ECO:0000256" key="1">
    <source>
        <dbReference type="ARBA" id="ARBA00004141"/>
    </source>
</evidence>
<feature type="compositionally biased region" description="Low complexity" evidence="8">
    <location>
        <begin position="264"/>
        <end position="280"/>
    </location>
</feature>
<dbReference type="InterPro" id="IPR050173">
    <property type="entry name" value="ABC_transporter_C-like"/>
</dbReference>
<keyword evidence="3 9" id="KW-0812">Transmembrane</keyword>
<keyword evidence="7 9" id="KW-0472">Membrane</keyword>
<feature type="transmembrane region" description="Helical" evidence="9">
    <location>
        <begin position="171"/>
        <end position="192"/>
    </location>
</feature>
<dbReference type="InterPro" id="IPR036640">
    <property type="entry name" value="ABC1_TM_sf"/>
</dbReference>
<dbReference type="Gene3D" id="3.40.50.300">
    <property type="entry name" value="P-loop containing nucleotide triphosphate hydrolases"/>
    <property type="match status" value="1"/>
</dbReference>
<gene>
    <name evidence="12" type="ORF">BSAL_21030</name>
</gene>
<evidence type="ECO:0000259" key="10">
    <source>
        <dbReference type="PROSITE" id="PS50893"/>
    </source>
</evidence>
<dbReference type="OrthoDB" id="6500128at2759"/>
<protein>
    <submittedName>
        <fullName evidence="12">ABC transporter, putative</fullName>
    </submittedName>
</protein>
<dbReference type="InterPro" id="IPR044746">
    <property type="entry name" value="ABCC_6TM_D1"/>
</dbReference>
<feature type="domain" description="ABC transporter" evidence="10">
    <location>
        <begin position="611"/>
        <end position="844"/>
    </location>
</feature>
<keyword evidence="13" id="KW-1185">Reference proteome</keyword>
<name>A0A0S4JJ60_BODSA</name>
<dbReference type="SMART" id="SM00382">
    <property type="entry name" value="AAA"/>
    <property type="match status" value="1"/>
</dbReference>
<dbReference type="GO" id="GO:0005524">
    <property type="term" value="F:ATP binding"/>
    <property type="evidence" value="ECO:0007669"/>
    <property type="project" value="UniProtKB-KW"/>
</dbReference>
<dbReference type="Pfam" id="PF00664">
    <property type="entry name" value="ABC_membrane"/>
    <property type="match status" value="1"/>
</dbReference>
<feature type="region of interest" description="Disordered" evidence="8">
    <location>
        <begin position="839"/>
        <end position="871"/>
    </location>
</feature>
<dbReference type="CDD" id="cd18579">
    <property type="entry name" value="ABC_6TM_ABCC_D1"/>
    <property type="match status" value="1"/>
</dbReference>
<keyword evidence="2" id="KW-0813">Transport</keyword>
<dbReference type="PANTHER" id="PTHR24223">
    <property type="entry name" value="ATP-BINDING CASSETTE SUB-FAMILY C"/>
    <property type="match status" value="1"/>
</dbReference>